<protein>
    <submittedName>
        <fullName evidence="2">SDR family oxidoreductase</fullName>
    </submittedName>
</protein>
<organism evidence="2 3">
    <name type="scientific">Flavobacterium ginsenosidimutans</name>
    <dbReference type="NCBI Taxonomy" id="687844"/>
    <lineage>
        <taxon>Bacteria</taxon>
        <taxon>Pseudomonadati</taxon>
        <taxon>Bacteroidota</taxon>
        <taxon>Flavobacteriia</taxon>
        <taxon>Flavobacteriales</taxon>
        <taxon>Flavobacteriaceae</taxon>
        <taxon>Flavobacterium</taxon>
    </lineage>
</organism>
<dbReference type="RefSeq" id="WP_338839174.1">
    <property type="nucleotide sequence ID" value="NZ_CP147988.1"/>
</dbReference>
<dbReference type="SUPFAM" id="SSF51735">
    <property type="entry name" value="NAD(P)-binding Rossmann-fold domains"/>
    <property type="match status" value="1"/>
</dbReference>
<dbReference type="InterPro" id="IPR036291">
    <property type="entry name" value="NAD(P)-bd_dom_sf"/>
</dbReference>
<dbReference type="InterPro" id="IPR002347">
    <property type="entry name" value="SDR_fam"/>
</dbReference>
<dbReference type="Gene3D" id="3.40.50.720">
    <property type="entry name" value="NAD(P)-binding Rossmann-like Domain"/>
    <property type="match status" value="1"/>
</dbReference>
<accession>A0ABZ2Q1W5</accession>
<dbReference type="CDD" id="cd05233">
    <property type="entry name" value="SDR_c"/>
    <property type="match status" value="1"/>
</dbReference>
<evidence type="ECO:0000313" key="2">
    <source>
        <dbReference type="EMBL" id="WXK48390.1"/>
    </source>
</evidence>
<dbReference type="PRINTS" id="PR00081">
    <property type="entry name" value="GDHRDH"/>
</dbReference>
<evidence type="ECO:0000256" key="1">
    <source>
        <dbReference type="ARBA" id="ARBA00006484"/>
    </source>
</evidence>
<dbReference type="PROSITE" id="PS51257">
    <property type="entry name" value="PROKAR_LIPOPROTEIN"/>
    <property type="match status" value="1"/>
</dbReference>
<reference evidence="2 3" key="1">
    <citation type="submission" date="2024-02" db="EMBL/GenBank/DDBJ databases">
        <title>complete genome of Flavobacterium ginsenosidimutans Str. YTB16.</title>
        <authorList>
            <person name="Wang Q."/>
        </authorList>
    </citation>
    <scope>NUCLEOTIDE SEQUENCE [LARGE SCALE GENOMIC DNA]</scope>
    <source>
        <strain evidence="2 3">YTB16</strain>
    </source>
</reference>
<dbReference type="EMBL" id="CP147988">
    <property type="protein sequence ID" value="WXK48390.1"/>
    <property type="molecule type" value="Genomic_DNA"/>
</dbReference>
<name>A0ABZ2Q1W5_9FLAO</name>
<dbReference type="Pfam" id="PF00106">
    <property type="entry name" value="adh_short"/>
    <property type="match status" value="1"/>
</dbReference>
<sequence>MKKTIIITGIGGMGIACARRLGSGYKLLLCDFNEQQLSNVSAELTIGGYDVTTLKLDVSDKASVEAAASKAVELGEIQAIIHTAGLSPTMSSGERILAVNLIGTARMLEAFEPHLSPGTVGVFISSSSSYLSNNLTPEQEKEILRLSADELLEYVPTMGLTDPNTAYPASKKANRLQIAAASVKWGKKGARIMSISPGVHSTPMGKQEQEAHAVMGYMIDNTPAGRVGTAEDIASMVEFIISPAGNFLSGSDILVDGGVVAFLQTSAIK</sequence>
<dbReference type="NCBIfam" id="NF005395">
    <property type="entry name" value="PRK06940.1"/>
    <property type="match status" value="1"/>
</dbReference>
<comment type="similarity">
    <text evidence="1">Belongs to the short-chain dehydrogenases/reductases (SDR) family.</text>
</comment>
<dbReference type="PANTHER" id="PTHR42760">
    <property type="entry name" value="SHORT-CHAIN DEHYDROGENASES/REDUCTASES FAMILY MEMBER"/>
    <property type="match status" value="1"/>
</dbReference>
<dbReference type="Proteomes" id="UP001447857">
    <property type="component" value="Chromosome"/>
</dbReference>
<keyword evidence="3" id="KW-1185">Reference proteome</keyword>
<evidence type="ECO:0000313" key="3">
    <source>
        <dbReference type="Proteomes" id="UP001447857"/>
    </source>
</evidence>
<dbReference type="Pfam" id="PF13561">
    <property type="entry name" value="adh_short_C2"/>
    <property type="match status" value="1"/>
</dbReference>
<gene>
    <name evidence="2" type="ORF">V6624_15280</name>
</gene>
<proteinExistence type="inferred from homology"/>